<evidence type="ECO:0000256" key="2">
    <source>
        <dbReference type="ARBA" id="ARBA00023125"/>
    </source>
</evidence>
<evidence type="ECO:0000256" key="1">
    <source>
        <dbReference type="ARBA" id="ARBA00022908"/>
    </source>
</evidence>
<feature type="domain" description="Tyr recombinase" evidence="5">
    <location>
        <begin position="128"/>
        <end position="321"/>
    </location>
</feature>
<dbReference type="EMBL" id="CP097463">
    <property type="protein sequence ID" value="WAX56388.1"/>
    <property type="molecule type" value="Genomic_DNA"/>
</dbReference>
<dbReference type="Proteomes" id="UP001164693">
    <property type="component" value="Chromosome"/>
</dbReference>
<organism evidence="7 12">
    <name type="scientific">Jatrophihabitans cynanchi</name>
    <dbReference type="NCBI Taxonomy" id="2944128"/>
    <lineage>
        <taxon>Bacteria</taxon>
        <taxon>Bacillati</taxon>
        <taxon>Actinomycetota</taxon>
        <taxon>Actinomycetes</taxon>
        <taxon>Jatrophihabitantales</taxon>
        <taxon>Jatrophihabitantaceae</taxon>
        <taxon>Jatrophihabitans</taxon>
    </lineage>
</organism>
<name>A0ABY7JVN3_9ACTN</name>
<dbReference type="PROSITE" id="PS51898">
    <property type="entry name" value="TYR_RECOMBINASE"/>
    <property type="match status" value="1"/>
</dbReference>
<evidence type="ECO:0000313" key="8">
    <source>
        <dbReference type="EMBL" id="WAX56580.1"/>
    </source>
</evidence>
<gene>
    <name evidence="10" type="ORF">M6B22_06905</name>
    <name evidence="11" type="ORF">M6B22_09390</name>
    <name evidence="7" type="ORF">M6B22_17875</name>
    <name evidence="8" type="ORF">M6B22_18905</name>
    <name evidence="9" type="ORF">M6B22_20775</name>
</gene>
<proteinExistence type="predicted"/>
<dbReference type="InterPro" id="IPR010998">
    <property type="entry name" value="Integrase_recombinase_N"/>
</dbReference>
<evidence type="ECO:0000313" key="11">
    <source>
        <dbReference type="EMBL" id="WAX58955.1"/>
    </source>
</evidence>
<evidence type="ECO:0000256" key="3">
    <source>
        <dbReference type="ARBA" id="ARBA00023172"/>
    </source>
</evidence>
<feature type="domain" description="Core-binding (CB)" evidence="6">
    <location>
        <begin position="11"/>
        <end position="104"/>
    </location>
</feature>
<evidence type="ECO:0000313" key="12">
    <source>
        <dbReference type="Proteomes" id="UP001164693"/>
    </source>
</evidence>
<dbReference type="InterPro" id="IPR004107">
    <property type="entry name" value="Integrase_SAM-like_N"/>
</dbReference>
<evidence type="ECO:0000313" key="7">
    <source>
        <dbReference type="EMBL" id="WAX56388.1"/>
    </source>
</evidence>
<dbReference type="Gene3D" id="1.10.443.10">
    <property type="entry name" value="Intergrase catalytic core"/>
    <property type="match status" value="1"/>
</dbReference>
<keyword evidence="1" id="KW-0229">DNA integration</keyword>
<dbReference type="Gene3D" id="1.10.150.130">
    <property type="match status" value="1"/>
</dbReference>
<dbReference type="InterPro" id="IPR044068">
    <property type="entry name" value="CB"/>
</dbReference>
<dbReference type="Pfam" id="PF00589">
    <property type="entry name" value="Phage_integrase"/>
    <property type="match status" value="1"/>
</dbReference>
<evidence type="ECO:0000313" key="9">
    <source>
        <dbReference type="EMBL" id="WAX56933.1"/>
    </source>
</evidence>
<sequence>MTKHDRATREPDFYRYARDYLHVYLPTMAHRSANTVEAYRISLECLLRYLAEQHHVARAHVSFDHLDRQHLKGWLAWMGGQQHYAPRTIGLRLTAVKAFLAYCAAEDLTLVTVSQQAKTLRAPTAAREPIEYLTEPETSAVLAAFTGRTPKSRRNRMLLILLYDTAARVGELTAMTLADLHLHRPGHVVLTGKGDKTRVVPLTAKTIEHLDVYLAEFHPGIARTETTRPVFYSLHNGAPTALSTDTVAAVLKRAATTARRRCPSIPEDIHCHMLRKTKAMDLYQQGIALPIIMRLLGHENMSTTSAFYAFATVDMMRKAVDAATPAVTTPQARRLTKERLQALYSLR</sequence>
<reference evidence="7" key="1">
    <citation type="submission" date="2022-05" db="EMBL/GenBank/DDBJ databases">
        <title>Jatrophihabitans sp. SB3-54 whole genome sequence.</title>
        <authorList>
            <person name="Suh M.K."/>
            <person name="Eom M.K."/>
            <person name="Kim J.S."/>
            <person name="Kim H.S."/>
            <person name="Do H.E."/>
            <person name="Shin Y.K."/>
            <person name="Lee J.-S."/>
        </authorList>
    </citation>
    <scope>NUCLEOTIDE SEQUENCE</scope>
    <source>
        <strain evidence="7">SB3-54</strain>
    </source>
</reference>
<dbReference type="SUPFAM" id="SSF56349">
    <property type="entry name" value="DNA breaking-rejoining enzymes"/>
    <property type="match status" value="1"/>
</dbReference>
<accession>A0ABY7JVN3</accession>
<dbReference type="RefSeq" id="WP_269442920.1">
    <property type="nucleotide sequence ID" value="NZ_CP097463.1"/>
</dbReference>
<evidence type="ECO:0000259" key="6">
    <source>
        <dbReference type="PROSITE" id="PS51900"/>
    </source>
</evidence>
<evidence type="ECO:0000313" key="10">
    <source>
        <dbReference type="EMBL" id="WAX58486.1"/>
    </source>
</evidence>
<keyword evidence="12" id="KW-1185">Reference proteome</keyword>
<dbReference type="InterPro" id="IPR050090">
    <property type="entry name" value="Tyrosine_recombinase_XerCD"/>
</dbReference>
<dbReference type="InterPro" id="IPR002104">
    <property type="entry name" value="Integrase_catalytic"/>
</dbReference>
<dbReference type="EMBL" id="CP097463">
    <property type="protein sequence ID" value="WAX58486.1"/>
    <property type="molecule type" value="Genomic_DNA"/>
</dbReference>
<dbReference type="InterPro" id="IPR013762">
    <property type="entry name" value="Integrase-like_cat_sf"/>
</dbReference>
<dbReference type="EMBL" id="CP097463">
    <property type="protein sequence ID" value="WAX56933.1"/>
    <property type="molecule type" value="Genomic_DNA"/>
</dbReference>
<protein>
    <submittedName>
        <fullName evidence="7">Site-specific integrase</fullName>
    </submittedName>
</protein>
<dbReference type="EMBL" id="CP097463">
    <property type="protein sequence ID" value="WAX56580.1"/>
    <property type="molecule type" value="Genomic_DNA"/>
</dbReference>
<keyword evidence="3" id="KW-0233">DNA recombination</keyword>
<dbReference type="PANTHER" id="PTHR30349">
    <property type="entry name" value="PHAGE INTEGRASE-RELATED"/>
    <property type="match status" value="1"/>
</dbReference>
<dbReference type="Pfam" id="PF02899">
    <property type="entry name" value="Phage_int_SAM_1"/>
    <property type="match status" value="1"/>
</dbReference>
<dbReference type="PANTHER" id="PTHR30349:SF88">
    <property type="entry name" value="BLL1584 PROTEIN"/>
    <property type="match status" value="1"/>
</dbReference>
<evidence type="ECO:0000256" key="4">
    <source>
        <dbReference type="PROSITE-ProRule" id="PRU01248"/>
    </source>
</evidence>
<evidence type="ECO:0000259" key="5">
    <source>
        <dbReference type="PROSITE" id="PS51898"/>
    </source>
</evidence>
<keyword evidence="2 4" id="KW-0238">DNA-binding</keyword>
<dbReference type="PROSITE" id="PS51900">
    <property type="entry name" value="CB"/>
    <property type="match status" value="1"/>
</dbReference>
<dbReference type="EMBL" id="CP097463">
    <property type="protein sequence ID" value="WAX58955.1"/>
    <property type="molecule type" value="Genomic_DNA"/>
</dbReference>
<dbReference type="InterPro" id="IPR011010">
    <property type="entry name" value="DNA_brk_join_enz"/>
</dbReference>